<reference evidence="2" key="1">
    <citation type="submission" date="2008-12" db="EMBL/GenBank/DDBJ databases">
        <title>Complete sequence of Chloroflexus aggregans DSM 9485.</title>
        <authorList>
            <consortium name="US DOE Joint Genome Institute"/>
            <person name="Lucas S."/>
            <person name="Copeland A."/>
            <person name="Lapidus A."/>
            <person name="Glavina del Rio T."/>
            <person name="Dalin E."/>
            <person name="Tice H."/>
            <person name="Pitluck S."/>
            <person name="Foster B."/>
            <person name="Larimer F."/>
            <person name="Land M."/>
            <person name="Hauser L."/>
            <person name="Kyrpides N."/>
            <person name="Mikhailova N."/>
            <person name="Bryant D."/>
            <person name="Richardson P."/>
        </authorList>
    </citation>
    <scope>NUCLEOTIDE SEQUENCE</scope>
    <source>
        <strain evidence="2">DSM 9485</strain>
    </source>
</reference>
<protein>
    <submittedName>
        <fullName evidence="2">NAD-dependent epimerase/dehydratase</fullName>
    </submittedName>
</protein>
<evidence type="ECO:0000313" key="2">
    <source>
        <dbReference type="EMBL" id="ACL25235.1"/>
    </source>
</evidence>
<dbReference type="Proteomes" id="UP000002508">
    <property type="component" value="Chromosome"/>
</dbReference>
<dbReference type="Pfam" id="PF01370">
    <property type="entry name" value="Epimerase"/>
    <property type="match status" value="1"/>
</dbReference>
<proteinExistence type="predicted"/>
<dbReference type="RefSeq" id="WP_015941093.1">
    <property type="nucleotide sequence ID" value="NC_011831.1"/>
</dbReference>
<dbReference type="SUPFAM" id="SSF51735">
    <property type="entry name" value="NAD(P)-binding Rossmann-fold domains"/>
    <property type="match status" value="1"/>
</dbReference>
<dbReference type="InterPro" id="IPR036291">
    <property type="entry name" value="NAD(P)-bd_dom_sf"/>
</dbReference>
<dbReference type="EMBL" id="CP001337">
    <property type="protein sequence ID" value="ACL25235.1"/>
    <property type="molecule type" value="Genomic_DNA"/>
</dbReference>
<dbReference type="PANTHER" id="PTHR43245:SF52">
    <property type="entry name" value="NAD-DEPENDENT EPIMERASE_DEHYDRATASE"/>
    <property type="match status" value="1"/>
</dbReference>
<dbReference type="HOGENOM" id="CLU_007383_0_1_0"/>
<name>B8G362_CHLAD</name>
<feature type="domain" description="NAD-dependent epimerase/dehydratase" evidence="1">
    <location>
        <begin position="4"/>
        <end position="224"/>
    </location>
</feature>
<dbReference type="InterPro" id="IPR050177">
    <property type="entry name" value="Lipid_A_modif_metabolic_enz"/>
</dbReference>
<sequence length="321" mass="35567">MTRVLINGATGALSVRSAQLLSQTHEVIVLGTQPPPGPIGRADWLVAQLDRQQWLELLRAEQIETVIHFDLLGFDGPLLDHETTVQHNVIGTMQLLGACRAAGVRHIVVRSHGWIYGASPLNPLFITEDRPITIQHRHGVLRTLGEIEQVVADFAAHHPHITVTLLRYVPLLLHDTPLMRYLNAPSPPMLFGFDPMIQLLHVDDAARAVLAVVDQPTGGAFNIAPEQPMPLSQVIRRLGKQPSSVVGPLFDNQPPAGWPFDTDFLRYRCTIDPQRACRLLGWSAQYEMATALDSLLPRSPEAERVAAAQALKEFLQRRRGA</sequence>
<dbReference type="AlphaFoldDB" id="B8G362"/>
<dbReference type="OrthoDB" id="3338687at2"/>
<dbReference type="Gene3D" id="3.40.50.720">
    <property type="entry name" value="NAD(P)-binding Rossmann-like Domain"/>
    <property type="match status" value="1"/>
</dbReference>
<dbReference type="PANTHER" id="PTHR43245">
    <property type="entry name" value="BIFUNCTIONAL POLYMYXIN RESISTANCE PROTEIN ARNA"/>
    <property type="match status" value="1"/>
</dbReference>
<dbReference type="KEGG" id="cag:Cagg_2357"/>
<evidence type="ECO:0000313" key="3">
    <source>
        <dbReference type="Proteomes" id="UP000002508"/>
    </source>
</evidence>
<dbReference type="STRING" id="326427.Cagg_2357"/>
<evidence type="ECO:0000259" key="1">
    <source>
        <dbReference type="Pfam" id="PF01370"/>
    </source>
</evidence>
<organism evidence="2 3">
    <name type="scientific">Chloroflexus aggregans (strain MD-66 / DSM 9485)</name>
    <dbReference type="NCBI Taxonomy" id="326427"/>
    <lineage>
        <taxon>Bacteria</taxon>
        <taxon>Bacillati</taxon>
        <taxon>Chloroflexota</taxon>
        <taxon>Chloroflexia</taxon>
        <taxon>Chloroflexales</taxon>
        <taxon>Chloroflexineae</taxon>
        <taxon>Chloroflexaceae</taxon>
        <taxon>Chloroflexus</taxon>
    </lineage>
</organism>
<gene>
    <name evidence="2" type="ordered locus">Cagg_2357</name>
</gene>
<accession>B8G362</accession>
<dbReference type="eggNOG" id="COG0451">
    <property type="taxonomic scope" value="Bacteria"/>
</dbReference>
<dbReference type="InterPro" id="IPR001509">
    <property type="entry name" value="Epimerase_deHydtase"/>
</dbReference>
<keyword evidence="3" id="KW-1185">Reference proteome</keyword>